<dbReference type="PANTHER" id="PTHR15730:SF5">
    <property type="entry name" value="SI:CH211-210B2.2-RELATED"/>
    <property type="match status" value="1"/>
</dbReference>
<dbReference type="GO" id="GO:0090314">
    <property type="term" value="P:positive regulation of protein targeting to membrane"/>
    <property type="evidence" value="ECO:0007669"/>
    <property type="project" value="TreeGrafter"/>
</dbReference>
<dbReference type="InterPro" id="IPR051244">
    <property type="entry name" value="TCAF"/>
</dbReference>
<dbReference type="GO" id="GO:0005886">
    <property type="term" value="C:plasma membrane"/>
    <property type="evidence" value="ECO:0007669"/>
    <property type="project" value="TreeGrafter"/>
</dbReference>
<dbReference type="AlphaFoldDB" id="A0A8C3IW02"/>
<protein>
    <submittedName>
        <fullName evidence="1">Uncharacterized protein</fullName>
    </submittedName>
</protein>
<accession>A0A8C3IW02</accession>
<keyword evidence="2" id="KW-1185">Reference proteome</keyword>
<dbReference type="PANTHER" id="PTHR15730">
    <property type="entry name" value="EXPERIMENTAL AUTOIMMUNE PROSTATITIS ANTIGEN 2-RELATED"/>
    <property type="match status" value="1"/>
</dbReference>
<sequence length="100" mass="11064">MGLCQTYVLMPFLLDAIKWLGAGKKGRVGINPNLNSLHDLLTQQRVVCEISALTDNLSIYCCQSYTDTEVKKIHEFVAEGGGLLIRGPKTWPCGDMQAQH</sequence>
<reference evidence="1" key="2">
    <citation type="submission" date="2025-09" db="UniProtKB">
        <authorList>
            <consortium name="Ensembl"/>
        </authorList>
    </citation>
    <scope>IDENTIFICATION</scope>
</reference>
<dbReference type="GO" id="GO:0044325">
    <property type="term" value="F:transmembrane transporter binding"/>
    <property type="evidence" value="ECO:0007669"/>
    <property type="project" value="TreeGrafter"/>
</dbReference>
<dbReference type="GeneTree" id="ENSGT01030000235651"/>
<dbReference type="OMA" id="ANTHAGY"/>
<reference evidence="1" key="1">
    <citation type="submission" date="2025-08" db="UniProtKB">
        <authorList>
            <consortium name="Ensembl"/>
        </authorList>
    </citation>
    <scope>IDENTIFICATION</scope>
</reference>
<name>A0A8C3IW02_CHRPI</name>
<proteinExistence type="predicted"/>
<dbReference type="Ensembl" id="ENSCPBT00000046424.1">
    <property type="protein sequence ID" value="ENSCPBP00000039609.1"/>
    <property type="gene ID" value="ENSCPBG00000027272.1"/>
</dbReference>
<dbReference type="Proteomes" id="UP000694380">
    <property type="component" value="Unplaced"/>
</dbReference>
<evidence type="ECO:0000313" key="2">
    <source>
        <dbReference type="Proteomes" id="UP000694380"/>
    </source>
</evidence>
<organism evidence="1 2">
    <name type="scientific">Chrysemys picta bellii</name>
    <name type="common">Western painted turtle</name>
    <name type="synonym">Emys bellii</name>
    <dbReference type="NCBI Taxonomy" id="8478"/>
    <lineage>
        <taxon>Eukaryota</taxon>
        <taxon>Metazoa</taxon>
        <taxon>Chordata</taxon>
        <taxon>Craniata</taxon>
        <taxon>Vertebrata</taxon>
        <taxon>Euteleostomi</taxon>
        <taxon>Archelosauria</taxon>
        <taxon>Testudinata</taxon>
        <taxon>Testudines</taxon>
        <taxon>Cryptodira</taxon>
        <taxon>Durocryptodira</taxon>
        <taxon>Testudinoidea</taxon>
        <taxon>Emydidae</taxon>
        <taxon>Chrysemys</taxon>
    </lineage>
</organism>
<evidence type="ECO:0000313" key="1">
    <source>
        <dbReference type="Ensembl" id="ENSCPBP00000039609.1"/>
    </source>
</evidence>